<accession>A0A9P1JNC9</accession>
<protein>
    <submittedName>
        <fullName evidence="1">Uncharacterized protein</fullName>
    </submittedName>
</protein>
<evidence type="ECO:0000313" key="1">
    <source>
        <dbReference type="EMBL" id="CCC96656.1"/>
    </source>
</evidence>
<name>A0A9P1JNC9_9PROT</name>
<sequence>MLGRWRVRRSEGVGRSMSVNVKAVVY</sequence>
<dbReference type="AlphaFoldDB" id="A0A9P1JNC9"/>
<organism evidence="1 2">
    <name type="scientific">Azospirillum baldaniorum</name>
    <dbReference type="NCBI Taxonomy" id="1064539"/>
    <lineage>
        <taxon>Bacteria</taxon>
        <taxon>Pseudomonadati</taxon>
        <taxon>Pseudomonadota</taxon>
        <taxon>Alphaproteobacteria</taxon>
        <taxon>Rhodospirillales</taxon>
        <taxon>Azospirillaceae</taxon>
        <taxon>Azospirillum</taxon>
    </lineage>
</organism>
<keyword evidence="2" id="KW-1185">Reference proteome</keyword>
<dbReference type="Proteomes" id="UP000007319">
    <property type="component" value="Chromosome"/>
</dbReference>
<gene>
    <name evidence="1" type="ORF">AZOBR_10443</name>
</gene>
<proteinExistence type="predicted"/>
<dbReference type="KEGG" id="abs:AZOBR_10443"/>
<dbReference type="EMBL" id="HE577327">
    <property type="protein sequence ID" value="CCC96656.1"/>
    <property type="molecule type" value="Genomic_DNA"/>
</dbReference>
<evidence type="ECO:0000313" key="2">
    <source>
        <dbReference type="Proteomes" id="UP000007319"/>
    </source>
</evidence>
<reference evidence="1 2" key="1">
    <citation type="journal article" date="2011" name="PLoS Genet.">
        <title>Azospirillum genomes reveal transition of bacteria from aquatic to terrestrial environments.</title>
        <authorList>
            <person name="Wisniewski-Dye F."/>
            <person name="Borziak K."/>
            <person name="Khalsa-Moyers G."/>
            <person name="Alexandre G."/>
            <person name="Sukharnikov L.O."/>
            <person name="Wuichet K."/>
            <person name="Hurst G.B."/>
            <person name="McDonald W.H."/>
            <person name="Robertson J.S."/>
            <person name="Barbe V."/>
            <person name="Calteau A."/>
            <person name="Rouy Z."/>
            <person name="Mangenot S."/>
            <person name="Prigent-Combaret C."/>
            <person name="Normand P."/>
            <person name="Boyer M."/>
            <person name="Siguier P."/>
            <person name="Dessaux Y."/>
            <person name="Elmerich C."/>
            <person name="Condemine G."/>
            <person name="Krishnen G."/>
            <person name="Kennedy I."/>
            <person name="Paterson A.H."/>
            <person name="Gonzalez V."/>
            <person name="Mavingui P."/>
            <person name="Zhulin I.B."/>
        </authorList>
    </citation>
    <scope>NUCLEOTIDE SEQUENCE [LARGE SCALE GENOMIC DNA]</scope>
    <source>
        <strain evidence="1 2">Sp245</strain>
    </source>
</reference>